<evidence type="ECO:0000313" key="2">
    <source>
        <dbReference type="Proteomes" id="UP001058364"/>
    </source>
</evidence>
<dbReference type="RefSeq" id="WP_027123578.1">
    <property type="nucleotide sequence ID" value="NZ_CP103423.1"/>
</dbReference>
<dbReference type="EMBL" id="CP103423">
    <property type="protein sequence ID" value="UWD34479.1"/>
    <property type="molecule type" value="Genomic_DNA"/>
</dbReference>
<keyword evidence="2" id="KW-1185">Reference proteome</keyword>
<proteinExistence type="predicted"/>
<name>A0ABY5TZL8_9BACT</name>
<organism evidence="1 2">
    <name type="scientific">Mesomycoplasma molare</name>
    <dbReference type="NCBI Taxonomy" id="171288"/>
    <lineage>
        <taxon>Bacteria</taxon>
        <taxon>Bacillati</taxon>
        <taxon>Mycoplasmatota</taxon>
        <taxon>Mycoplasmoidales</taxon>
        <taxon>Metamycoplasmataceae</taxon>
        <taxon>Mesomycoplasma</taxon>
    </lineage>
</organism>
<dbReference type="NCBIfam" id="NF045891">
    <property type="entry name" value="ICE_Mbov_0400"/>
    <property type="match status" value="1"/>
</dbReference>
<protein>
    <submittedName>
        <fullName evidence="1">Uncharacterized protein</fullName>
    </submittedName>
</protein>
<evidence type="ECO:0000313" key="1">
    <source>
        <dbReference type="EMBL" id="UWD34479.1"/>
    </source>
</evidence>
<gene>
    <name evidence="1" type="ORF">NX772_01455</name>
</gene>
<reference evidence="1" key="1">
    <citation type="submission" date="2022-08" db="EMBL/GenBank/DDBJ databases">
        <title>Complete genome sequence of Mycoplasma molare type strain H 542.</title>
        <authorList>
            <person name="Spergser J."/>
        </authorList>
    </citation>
    <scope>NUCLEOTIDE SEQUENCE</scope>
    <source>
        <strain evidence="1">H 542</strain>
    </source>
</reference>
<accession>A0ABY5TZL8</accession>
<sequence>MENKELEKMKPFFTDTSITFDRLERNINNHPVVIFHSDYYESYYYLKCRSLYDSEGNFKTVFKGEVEIAAKKQGLLTKDSLIDTTQIYKISEKDMEKVFNKKNTLFLNTDFFNVNEIIQIYDKLQNNFKEVPPFISLSHITVNETSNEVKAKTLYSHKDLLDIEKIHNLKDNRLKKEILDLRNKEEKTLFEIKDINAGLRHSKDLFLIRLDNIKRNEKLFKTDYLDFITKNNINIKEYNLAQQNEIIRGFEEGLSKNEVLIYTDVKFQSPQMRQIIEGIKNKINIFLYLDPNLSWKEMREIRENLEEKKKLELEQESEEDFGMTM</sequence>
<dbReference type="Proteomes" id="UP001058364">
    <property type="component" value="Chromosome"/>
</dbReference>